<feature type="signal peptide" evidence="7">
    <location>
        <begin position="1"/>
        <end position="18"/>
    </location>
</feature>
<dbReference type="InterPro" id="IPR001314">
    <property type="entry name" value="Peptidase_S1A"/>
</dbReference>
<dbReference type="PROSITE" id="PS00134">
    <property type="entry name" value="TRYPSIN_HIS"/>
    <property type="match status" value="1"/>
</dbReference>
<dbReference type="GO" id="GO:0005576">
    <property type="term" value="C:extracellular region"/>
    <property type="evidence" value="ECO:0007669"/>
    <property type="project" value="UniProtKB-SubCell"/>
</dbReference>
<keyword evidence="4" id="KW-0378">Hydrolase</keyword>
<dbReference type="Gene3D" id="2.40.10.10">
    <property type="entry name" value="Trypsin-like serine proteases"/>
    <property type="match status" value="1"/>
</dbReference>
<keyword evidence="6" id="KW-1015">Disulfide bond</keyword>
<dbReference type="SMART" id="SM00020">
    <property type="entry name" value="Tryp_SPc"/>
    <property type="match status" value="1"/>
</dbReference>
<feature type="domain" description="Peptidase S1" evidence="8">
    <location>
        <begin position="75"/>
        <end position="309"/>
    </location>
</feature>
<dbReference type="SUPFAM" id="SSF50494">
    <property type="entry name" value="Trypsin-like serine proteases"/>
    <property type="match status" value="1"/>
</dbReference>
<evidence type="ECO:0000256" key="3">
    <source>
        <dbReference type="ARBA" id="ARBA00022670"/>
    </source>
</evidence>
<dbReference type="FunFam" id="2.40.10.10:FF:000036">
    <property type="entry name" value="Trypsin beta"/>
    <property type="match status" value="1"/>
</dbReference>
<dbReference type="PANTHER" id="PTHR24276">
    <property type="entry name" value="POLYSERASE-RELATED"/>
    <property type="match status" value="1"/>
</dbReference>
<evidence type="ECO:0000313" key="10">
    <source>
        <dbReference type="Proteomes" id="UP000801492"/>
    </source>
</evidence>
<sequence length="310" mass="35445">MKQLYLLFILELALCTYTQTLYQPAAGKVKLMKTKKLTLHLYNHKNHLLQKENIARKSVRHHYTPALPPVKTRRTFGGHLVDIKQKPFVAFLLTQFFGPWHLIGGAAIVGSYWAITAAHCIKDITDANIKKGLVSVCGNTSNWKRGCNKHEIIQKYIHEKYNKNNGVDYDIALVKVKQPFDGKYEKPIKLARSNNKYPRIVHAAVFGWGFRDQVERNVSNILGYITVNLMNHNTCKKKYPNRNYTVTSRMICAIDKEKDACFIDSGGPVVQNNVLIGIVSRQPYGCADYSPTVYTKVPEFNGWLQKKMEK</sequence>
<reference evidence="9" key="1">
    <citation type="submission" date="2019-08" db="EMBL/GenBank/DDBJ databases">
        <title>The genome of the North American firefly Photinus pyralis.</title>
        <authorList>
            <consortium name="Photinus pyralis genome working group"/>
            <person name="Fallon T.R."/>
            <person name="Sander Lower S.E."/>
            <person name="Weng J.-K."/>
        </authorList>
    </citation>
    <scope>NUCLEOTIDE SEQUENCE</scope>
    <source>
        <strain evidence="9">TRF0915ILg1</strain>
        <tissue evidence="9">Whole body</tissue>
    </source>
</reference>
<keyword evidence="5" id="KW-0720">Serine protease</keyword>
<dbReference type="GO" id="GO:0006508">
    <property type="term" value="P:proteolysis"/>
    <property type="evidence" value="ECO:0007669"/>
    <property type="project" value="UniProtKB-KW"/>
</dbReference>
<organism evidence="9 10">
    <name type="scientific">Ignelater luminosus</name>
    <name type="common">Cucubano</name>
    <name type="synonym">Pyrophorus luminosus</name>
    <dbReference type="NCBI Taxonomy" id="2038154"/>
    <lineage>
        <taxon>Eukaryota</taxon>
        <taxon>Metazoa</taxon>
        <taxon>Ecdysozoa</taxon>
        <taxon>Arthropoda</taxon>
        <taxon>Hexapoda</taxon>
        <taxon>Insecta</taxon>
        <taxon>Pterygota</taxon>
        <taxon>Neoptera</taxon>
        <taxon>Endopterygota</taxon>
        <taxon>Coleoptera</taxon>
        <taxon>Polyphaga</taxon>
        <taxon>Elateriformia</taxon>
        <taxon>Elateroidea</taxon>
        <taxon>Elateridae</taxon>
        <taxon>Agrypninae</taxon>
        <taxon>Pyrophorini</taxon>
        <taxon>Ignelater</taxon>
    </lineage>
</organism>
<dbReference type="PRINTS" id="PR00722">
    <property type="entry name" value="CHYMOTRYPSIN"/>
</dbReference>
<dbReference type="InterPro" id="IPR043504">
    <property type="entry name" value="Peptidase_S1_PA_chymotrypsin"/>
</dbReference>
<dbReference type="GO" id="GO:0004252">
    <property type="term" value="F:serine-type endopeptidase activity"/>
    <property type="evidence" value="ECO:0007669"/>
    <property type="project" value="InterPro"/>
</dbReference>
<evidence type="ECO:0000256" key="2">
    <source>
        <dbReference type="ARBA" id="ARBA00007664"/>
    </source>
</evidence>
<dbReference type="PANTHER" id="PTHR24276:SF91">
    <property type="entry name" value="AT26814P-RELATED"/>
    <property type="match status" value="1"/>
</dbReference>
<accession>A0A8K0CX92</accession>
<evidence type="ECO:0000256" key="6">
    <source>
        <dbReference type="ARBA" id="ARBA00023157"/>
    </source>
</evidence>
<keyword evidence="7" id="KW-0732">Signal</keyword>
<comment type="subcellular location">
    <subcellularLocation>
        <location evidence="1">Secreted</location>
        <location evidence="1">Extracellular space</location>
    </subcellularLocation>
</comment>
<dbReference type="Proteomes" id="UP000801492">
    <property type="component" value="Unassembled WGS sequence"/>
</dbReference>
<dbReference type="InterPro" id="IPR018114">
    <property type="entry name" value="TRYPSIN_HIS"/>
</dbReference>
<evidence type="ECO:0000256" key="1">
    <source>
        <dbReference type="ARBA" id="ARBA00004239"/>
    </source>
</evidence>
<keyword evidence="10" id="KW-1185">Reference proteome</keyword>
<dbReference type="AlphaFoldDB" id="A0A8K0CX92"/>
<evidence type="ECO:0000313" key="9">
    <source>
        <dbReference type="EMBL" id="KAF2893271.1"/>
    </source>
</evidence>
<protein>
    <recommendedName>
        <fullName evidence="8">Peptidase S1 domain-containing protein</fullName>
    </recommendedName>
</protein>
<dbReference type="InterPro" id="IPR009003">
    <property type="entry name" value="Peptidase_S1_PA"/>
</dbReference>
<gene>
    <name evidence="9" type="ORF">ILUMI_12899</name>
</gene>
<dbReference type="OrthoDB" id="10059102at2759"/>
<dbReference type="PROSITE" id="PS50240">
    <property type="entry name" value="TRYPSIN_DOM"/>
    <property type="match status" value="1"/>
</dbReference>
<comment type="caution">
    <text evidence="9">The sequence shown here is derived from an EMBL/GenBank/DDBJ whole genome shotgun (WGS) entry which is preliminary data.</text>
</comment>
<keyword evidence="3" id="KW-0645">Protease</keyword>
<evidence type="ECO:0000256" key="4">
    <source>
        <dbReference type="ARBA" id="ARBA00022801"/>
    </source>
</evidence>
<evidence type="ECO:0000256" key="7">
    <source>
        <dbReference type="SAM" id="SignalP"/>
    </source>
</evidence>
<dbReference type="Pfam" id="PF00089">
    <property type="entry name" value="Trypsin"/>
    <property type="match status" value="1"/>
</dbReference>
<dbReference type="CDD" id="cd00190">
    <property type="entry name" value="Tryp_SPc"/>
    <property type="match status" value="1"/>
</dbReference>
<proteinExistence type="inferred from homology"/>
<dbReference type="InterPro" id="IPR050430">
    <property type="entry name" value="Peptidase_S1"/>
</dbReference>
<comment type="similarity">
    <text evidence="2">Belongs to the peptidase S1 family.</text>
</comment>
<feature type="chain" id="PRO_5035438091" description="Peptidase S1 domain-containing protein" evidence="7">
    <location>
        <begin position="19"/>
        <end position="310"/>
    </location>
</feature>
<evidence type="ECO:0000259" key="8">
    <source>
        <dbReference type="PROSITE" id="PS50240"/>
    </source>
</evidence>
<dbReference type="EMBL" id="VTPC01008104">
    <property type="protein sequence ID" value="KAF2893271.1"/>
    <property type="molecule type" value="Genomic_DNA"/>
</dbReference>
<name>A0A8K0CX92_IGNLU</name>
<dbReference type="InterPro" id="IPR001254">
    <property type="entry name" value="Trypsin_dom"/>
</dbReference>
<evidence type="ECO:0000256" key="5">
    <source>
        <dbReference type="ARBA" id="ARBA00022825"/>
    </source>
</evidence>